<protein>
    <submittedName>
        <fullName evidence="1">Uncharacterized protein</fullName>
    </submittedName>
</protein>
<dbReference type="EMBL" id="BAABGM010000026">
    <property type="protein sequence ID" value="GAA4413255.1"/>
    <property type="molecule type" value="Genomic_DNA"/>
</dbReference>
<proteinExistence type="predicted"/>
<dbReference type="RefSeq" id="WP_345208580.1">
    <property type="nucleotide sequence ID" value="NZ_BAABGM010000026.1"/>
</dbReference>
<evidence type="ECO:0000313" key="1">
    <source>
        <dbReference type="EMBL" id="GAA4413255.1"/>
    </source>
</evidence>
<gene>
    <name evidence="1" type="ORF">GCM10023168_35970</name>
</gene>
<evidence type="ECO:0000313" key="2">
    <source>
        <dbReference type="Proteomes" id="UP001500945"/>
    </source>
</evidence>
<keyword evidence="2" id="KW-1185">Reference proteome</keyword>
<dbReference type="Proteomes" id="UP001500945">
    <property type="component" value="Unassembled WGS sequence"/>
</dbReference>
<accession>A0ABP8KQ97</accession>
<name>A0ABP8KQ97_9MICO</name>
<organism evidence="1 2">
    <name type="scientific">Fodinibacter luteus</name>
    <dbReference type="NCBI Taxonomy" id="552064"/>
    <lineage>
        <taxon>Bacteria</taxon>
        <taxon>Bacillati</taxon>
        <taxon>Actinomycetota</taxon>
        <taxon>Actinomycetes</taxon>
        <taxon>Micrococcales</taxon>
        <taxon>Intrasporangiaceae</taxon>
        <taxon>Fodinibacter (ex Wang et al. 2009)</taxon>
    </lineage>
</organism>
<comment type="caution">
    <text evidence="1">The sequence shown here is derived from an EMBL/GenBank/DDBJ whole genome shotgun (WGS) entry which is preliminary data.</text>
</comment>
<reference evidence="2" key="1">
    <citation type="journal article" date="2019" name="Int. J. Syst. Evol. Microbiol.">
        <title>The Global Catalogue of Microorganisms (GCM) 10K type strain sequencing project: providing services to taxonomists for standard genome sequencing and annotation.</title>
        <authorList>
            <consortium name="The Broad Institute Genomics Platform"/>
            <consortium name="The Broad Institute Genome Sequencing Center for Infectious Disease"/>
            <person name="Wu L."/>
            <person name="Ma J."/>
        </authorList>
    </citation>
    <scope>NUCLEOTIDE SEQUENCE [LARGE SCALE GENOMIC DNA]</scope>
    <source>
        <strain evidence="2">JCM 17809</strain>
    </source>
</reference>
<sequence length="50" mass="5466">MRVNGRRVGSVKRTSVLRGDAEADLPGLPMPVQLFALVLVLTMWDATAAW</sequence>